<keyword evidence="1" id="KW-0472">Membrane</keyword>
<accession>A0A9X2CQ17</accession>
<dbReference type="RefSeq" id="WP_250095770.1">
    <property type="nucleotide sequence ID" value="NZ_JAKRYL010000005.1"/>
</dbReference>
<protein>
    <submittedName>
        <fullName evidence="2">Uncharacterized protein</fullName>
    </submittedName>
</protein>
<evidence type="ECO:0000256" key="1">
    <source>
        <dbReference type="SAM" id="Phobius"/>
    </source>
</evidence>
<gene>
    <name evidence="2" type="ORF">MF646_06970</name>
</gene>
<comment type="caution">
    <text evidence="2">The sequence shown here is derived from an EMBL/GenBank/DDBJ whole genome shotgun (WGS) entry which is preliminary data.</text>
</comment>
<feature type="transmembrane region" description="Helical" evidence="1">
    <location>
        <begin position="7"/>
        <end position="26"/>
    </location>
</feature>
<dbReference type="InterPro" id="IPR032710">
    <property type="entry name" value="NTF2-like_dom_sf"/>
</dbReference>
<dbReference type="Proteomes" id="UP001139150">
    <property type="component" value="Unassembled WGS sequence"/>
</dbReference>
<keyword evidence="1" id="KW-0812">Transmembrane</keyword>
<dbReference type="SUPFAM" id="SSF54427">
    <property type="entry name" value="NTF2-like"/>
    <property type="match status" value="1"/>
</dbReference>
<sequence>MLRQKSPLILIIPSVIAIISLLFILIPSESKQASNLVNEFYQAEQKADFASSWELLHPKMQDRFSKSSYMQDRVHTFMNHFGADTYTFSTSRPNRIKNWKMTEESEPIEVYEVIVTKDYNGKYGRFQFVQYTYVFLDNEEPGILWDYKE</sequence>
<evidence type="ECO:0000313" key="3">
    <source>
        <dbReference type="Proteomes" id="UP001139150"/>
    </source>
</evidence>
<dbReference type="AlphaFoldDB" id="A0A9X2CQ17"/>
<keyword evidence="3" id="KW-1185">Reference proteome</keyword>
<keyword evidence="1" id="KW-1133">Transmembrane helix</keyword>
<organism evidence="2 3">
    <name type="scientific">Halalkalibacter alkaliphilus</name>
    <dbReference type="NCBI Taxonomy" id="2917993"/>
    <lineage>
        <taxon>Bacteria</taxon>
        <taxon>Bacillati</taxon>
        <taxon>Bacillota</taxon>
        <taxon>Bacilli</taxon>
        <taxon>Bacillales</taxon>
        <taxon>Bacillaceae</taxon>
        <taxon>Halalkalibacter</taxon>
    </lineage>
</organism>
<dbReference type="EMBL" id="JAKRYL010000005">
    <property type="protein sequence ID" value="MCL7746862.1"/>
    <property type="molecule type" value="Genomic_DNA"/>
</dbReference>
<reference evidence="2" key="1">
    <citation type="submission" date="2022-02" db="EMBL/GenBank/DDBJ databases">
        <title>Halalkalibacter sp. nov. isolated from Lonar Lake, India.</title>
        <authorList>
            <person name="Joshi A."/>
            <person name="Thite S."/>
            <person name="Lodha T."/>
        </authorList>
    </citation>
    <scope>NUCLEOTIDE SEQUENCE</scope>
    <source>
        <strain evidence="2">MEB205</strain>
    </source>
</reference>
<evidence type="ECO:0000313" key="2">
    <source>
        <dbReference type="EMBL" id="MCL7746862.1"/>
    </source>
</evidence>
<name>A0A9X2CQ17_9BACI</name>
<proteinExistence type="predicted"/>